<feature type="region of interest" description="Disordered" evidence="1">
    <location>
        <begin position="534"/>
        <end position="566"/>
    </location>
</feature>
<evidence type="ECO:0000313" key="3">
    <source>
        <dbReference type="Proteomes" id="UP000002066"/>
    </source>
</evidence>
<dbReference type="Proteomes" id="UP000002066">
    <property type="component" value="Chromosome"/>
</dbReference>
<accession>A0A8D3WF77</accession>
<protein>
    <submittedName>
        <fullName evidence="2">Uncharacterized protein</fullName>
    </submittedName>
</protein>
<gene>
    <name evidence="2" type="ordered locus">Sfla_0145</name>
</gene>
<evidence type="ECO:0000313" key="2">
    <source>
        <dbReference type="EMBL" id="ADW01613.1"/>
    </source>
</evidence>
<name>A0A8D3WF77_STRFA</name>
<proteinExistence type="predicted"/>
<dbReference type="AlphaFoldDB" id="A0A8D3WF77"/>
<dbReference type="EMBL" id="CP002475">
    <property type="protein sequence ID" value="ADW01613.1"/>
    <property type="molecule type" value="Genomic_DNA"/>
</dbReference>
<organism evidence="2 3">
    <name type="scientific">Streptomyces pratensis (strain ATCC 33331 / IAF-45CD)</name>
    <dbReference type="NCBI Taxonomy" id="591167"/>
    <lineage>
        <taxon>Bacteria</taxon>
        <taxon>Bacillati</taxon>
        <taxon>Actinomycetota</taxon>
        <taxon>Actinomycetes</taxon>
        <taxon>Kitasatosporales</taxon>
        <taxon>Streptomycetaceae</taxon>
        <taxon>Streptomyces</taxon>
    </lineage>
</organism>
<dbReference type="KEGG" id="sfa:Sfla_0145"/>
<evidence type="ECO:0000256" key="1">
    <source>
        <dbReference type="SAM" id="MobiDB-lite"/>
    </source>
</evidence>
<reference evidence="2 3" key="1">
    <citation type="submission" date="2011-01" db="EMBL/GenBank/DDBJ databases">
        <title>Complete sequence of chromosome of Streptomyces flavogriseus ATCC 33331.</title>
        <authorList>
            <consortium name="US DOE Joint Genome Institute"/>
            <person name="Lucas S."/>
            <person name="Copeland A."/>
            <person name="Lapidus A."/>
            <person name="Cheng J.-F."/>
            <person name="Goodwin L."/>
            <person name="Pitluck S."/>
            <person name="Davenport K."/>
            <person name="Detter J.C."/>
            <person name="Han C."/>
            <person name="Tapia R."/>
            <person name="Land M."/>
            <person name="Hauser L."/>
            <person name="Kyrpides N."/>
            <person name="Ivanova N."/>
            <person name="Ovchinnikova G."/>
            <person name="Pagani I."/>
            <person name="Brumm P."/>
            <person name="Mead D."/>
            <person name="Woyke T."/>
        </authorList>
    </citation>
    <scope>NUCLEOTIDE SEQUENCE [LARGE SCALE GENOMIC DNA]</scope>
    <source>
        <strain evidence="3">ATCC 33331 / IAF-45CD</strain>
    </source>
</reference>
<sequence length="566" mass="62905">MSRRRAPKGQGEGARRLWLLPDPGEDEPFIDVGKDGRGTLHVSVAREGRHDDFRFVVTAHHIAVAERSALRRWAVFAVLFGELAVFHADAAPARPPATCQQVIDTILGGTDSEVEHYLTRMNKRFLGGLRDSLALLSKTELTRSPDREAFEKRLWFGVEPLIMSKAERARRAQETHRAAADREIAVRKIFEPYNDALLMAERDGVVQHVVELFGSNPVISEFQVGAPAHHDRYLTFGSGGEIMVRDGAVKAIFFHVQPTEAAQHGFTGLSTLIPGLRQEASRSQVEDALGKPVVGRTGPSTTHSVGGGFVKVFYDTWAKKDAPNHLKLIQLTAEDTYARTDPSDERCPCCAGMLVRTASASGGVDVGSTITALRHGVAAGRLRQAHRWVALQDMLSLHASGLMEHVAAHLECTICRRHMAFALHRDADPTFEYVSLNDIRRRTPEPVPPVEQWGDADRIAREAQRPEQVATDGSSWILFAVGEQLFMNARCWYSAVDGSRLIRLEAAEVRQYERDGEAYLSRLQKTINRTWTSEEDPWRSRDLTRGGMSNEEAIEASLATPQEEQA</sequence>
<dbReference type="OrthoDB" id="1271623at2"/>